<evidence type="ECO:0000313" key="2">
    <source>
        <dbReference type="EMBL" id="RTE08034.1"/>
    </source>
</evidence>
<keyword evidence="1" id="KW-1133">Transmembrane helix</keyword>
<keyword evidence="1" id="KW-0812">Transmembrane</keyword>
<sequence>MNNFRNKYRNRYYLANVTTFGTIQLHQRNPLIIALWSVAFPGFGHFLVHKFVTGFALFFWEFYINQVTHLNSAIIYSINGNIDEAKSVLNEKYIYLYIPVYLFAIWDSYRTAVDENKIHLLARRENAKFPTLSISPFQMNYLDKKSPWIALIWSMTIPSLGQLYIHRIVAAALTLIMTLIIVINSNMVEALHYFLLGNLPVTKEVLGAQWLLYFPSIYFYGLYDSYSNAVELSKLFDCEQADYLKREYQSPSFVLHKGEKI</sequence>
<protein>
    <submittedName>
        <fullName evidence="2">Uncharacterized protein</fullName>
    </submittedName>
</protein>
<reference evidence="2 3" key="1">
    <citation type="submission" date="2018-12" db="EMBL/GenBank/DDBJ databases">
        <title>Bacillus ochoae sp. nov., Paenibacillus whitsoniae sp. nov., Paenibacillus spiritus sp. nov. Isolated from the Mars Exploration Rover during spacecraft assembly.</title>
        <authorList>
            <person name="Seuylemezian A."/>
            <person name="Vaishampayan P."/>
        </authorList>
    </citation>
    <scope>NUCLEOTIDE SEQUENCE [LARGE SCALE GENOMIC DNA]</scope>
    <source>
        <strain evidence="2 3">MER 54</strain>
    </source>
</reference>
<dbReference type="AlphaFoldDB" id="A0A3S0A2H7"/>
<name>A0A3S0A2H7_9BACL</name>
<evidence type="ECO:0000256" key="1">
    <source>
        <dbReference type="SAM" id="Phobius"/>
    </source>
</evidence>
<dbReference type="EMBL" id="RXHU01000059">
    <property type="protein sequence ID" value="RTE08034.1"/>
    <property type="molecule type" value="Genomic_DNA"/>
</dbReference>
<keyword evidence="1" id="KW-0472">Membrane</keyword>
<keyword evidence="3" id="KW-1185">Reference proteome</keyword>
<gene>
    <name evidence="2" type="ORF">EJQ19_19525</name>
</gene>
<feature type="transmembrane region" description="Helical" evidence="1">
    <location>
        <begin position="33"/>
        <end position="60"/>
    </location>
</feature>
<dbReference type="OrthoDB" id="1681403at2"/>
<accession>A0A3S0A2H7</accession>
<proteinExistence type="predicted"/>
<dbReference type="Proteomes" id="UP000276128">
    <property type="component" value="Unassembled WGS sequence"/>
</dbReference>
<dbReference type="RefSeq" id="WP_126142912.1">
    <property type="nucleotide sequence ID" value="NZ_RXHU01000059.1"/>
</dbReference>
<organism evidence="2 3">
    <name type="scientific">Paenibacillus whitsoniae</name>
    <dbReference type="NCBI Taxonomy" id="2496558"/>
    <lineage>
        <taxon>Bacteria</taxon>
        <taxon>Bacillati</taxon>
        <taxon>Bacillota</taxon>
        <taxon>Bacilli</taxon>
        <taxon>Bacillales</taxon>
        <taxon>Paenibacillaceae</taxon>
        <taxon>Paenibacillus</taxon>
    </lineage>
</organism>
<feature type="transmembrane region" description="Helical" evidence="1">
    <location>
        <begin position="164"/>
        <end position="185"/>
    </location>
</feature>
<evidence type="ECO:0000313" key="3">
    <source>
        <dbReference type="Proteomes" id="UP000276128"/>
    </source>
</evidence>
<feature type="transmembrane region" description="Helical" evidence="1">
    <location>
        <begin position="93"/>
        <end position="109"/>
    </location>
</feature>
<comment type="caution">
    <text evidence="2">The sequence shown here is derived from an EMBL/GenBank/DDBJ whole genome shotgun (WGS) entry which is preliminary data.</text>
</comment>